<feature type="region of interest" description="Disordered" evidence="1">
    <location>
        <begin position="216"/>
        <end position="235"/>
    </location>
</feature>
<evidence type="ECO:0000259" key="2">
    <source>
        <dbReference type="Pfam" id="PF13324"/>
    </source>
</evidence>
<evidence type="ECO:0000313" key="4">
    <source>
        <dbReference type="Proteomes" id="UP001610432"/>
    </source>
</evidence>
<protein>
    <recommendedName>
        <fullName evidence="2">Cyclin-D1-binding protein 1-like N-terminal domain-containing protein</fullName>
    </recommendedName>
</protein>
<organism evidence="3 4">
    <name type="scientific">Aspergillus lucknowensis</name>
    <dbReference type="NCBI Taxonomy" id="176173"/>
    <lineage>
        <taxon>Eukaryota</taxon>
        <taxon>Fungi</taxon>
        <taxon>Dikarya</taxon>
        <taxon>Ascomycota</taxon>
        <taxon>Pezizomycotina</taxon>
        <taxon>Eurotiomycetes</taxon>
        <taxon>Eurotiomycetidae</taxon>
        <taxon>Eurotiales</taxon>
        <taxon>Aspergillaceae</taxon>
        <taxon>Aspergillus</taxon>
        <taxon>Aspergillus subgen. Nidulantes</taxon>
    </lineage>
</organism>
<dbReference type="RefSeq" id="XP_070885819.1">
    <property type="nucleotide sequence ID" value="XM_071024390.1"/>
</dbReference>
<dbReference type="Gene3D" id="1.20.1410.10">
    <property type="entry name" value="I/LWEQ domain"/>
    <property type="match status" value="1"/>
</dbReference>
<gene>
    <name evidence="3" type="ORF">BJX67DRAFT_117452</name>
</gene>
<feature type="domain" description="Cyclin-D1-binding protein 1-like N-terminal" evidence="2">
    <location>
        <begin position="46"/>
        <end position="196"/>
    </location>
</feature>
<dbReference type="GeneID" id="98139462"/>
<dbReference type="Proteomes" id="UP001610432">
    <property type="component" value="Unassembled WGS sequence"/>
</dbReference>
<dbReference type="PANTHER" id="PTHR15492:SF1">
    <property type="entry name" value="CYCLIN-D1-BINDING PROTEIN 1"/>
    <property type="match status" value="1"/>
</dbReference>
<dbReference type="InterPro" id="IPR049317">
    <property type="entry name" value="GCIP-like_N"/>
</dbReference>
<accession>A0ABR4LQL5</accession>
<dbReference type="Pfam" id="PF13324">
    <property type="entry name" value="GCIP_N"/>
    <property type="match status" value="1"/>
</dbReference>
<dbReference type="PANTHER" id="PTHR15492">
    <property type="entry name" value="CYCLIN D1-BINDING PROTEIN 1"/>
    <property type="match status" value="1"/>
</dbReference>
<name>A0ABR4LQL5_9EURO</name>
<dbReference type="InterPro" id="IPR026907">
    <property type="entry name" value="GCIP-like"/>
</dbReference>
<keyword evidence="4" id="KW-1185">Reference proteome</keyword>
<reference evidence="3 4" key="1">
    <citation type="submission" date="2024-07" db="EMBL/GenBank/DDBJ databases">
        <title>Section-level genome sequencing and comparative genomics of Aspergillus sections Usti and Cavernicolus.</title>
        <authorList>
            <consortium name="Lawrence Berkeley National Laboratory"/>
            <person name="Nybo J.L."/>
            <person name="Vesth T.C."/>
            <person name="Theobald S."/>
            <person name="Frisvad J.C."/>
            <person name="Larsen T.O."/>
            <person name="Kjaerboelling I."/>
            <person name="Rothschild-Mancinelli K."/>
            <person name="Lyhne E.K."/>
            <person name="Kogle M.E."/>
            <person name="Barry K."/>
            <person name="Clum A."/>
            <person name="Na H."/>
            <person name="Ledsgaard L."/>
            <person name="Lin J."/>
            <person name="Lipzen A."/>
            <person name="Kuo A."/>
            <person name="Riley R."/>
            <person name="Mondo S."/>
            <person name="Labutti K."/>
            <person name="Haridas S."/>
            <person name="Pangalinan J."/>
            <person name="Salamov A.A."/>
            <person name="Simmons B.A."/>
            <person name="Magnuson J.K."/>
            <person name="Chen J."/>
            <person name="Drula E."/>
            <person name="Henrissat B."/>
            <person name="Wiebenga A."/>
            <person name="Lubbers R.J."/>
            <person name="Gomes A.C."/>
            <person name="Macurrencykelacurrency M.R."/>
            <person name="Stajich J."/>
            <person name="Grigoriev I.V."/>
            <person name="Mortensen U.H."/>
            <person name="De Vries R.P."/>
            <person name="Baker S.E."/>
            <person name="Andersen M.R."/>
        </authorList>
    </citation>
    <scope>NUCLEOTIDE SEQUENCE [LARGE SCALE GENOMIC DNA]</scope>
    <source>
        <strain evidence="3 4">CBS 449.75</strain>
    </source>
</reference>
<sequence length="374" mass="41023">MSGKLKIILTTTFTLVEQFQSTLSSPQNTSTTPEQRKGLDALPLLSAAATALKSHVTKLSLLTITSPFTPSAVATTVSTLNESVLPSLVTAALLVTPESHTAAFQNEIRILTCTGLKELFMLVKEVQTVAEDKAEKKSLEQSEKDAVTLAAGRVWEACDVLIEVAAKGVVGFVVRRAEEYRDLVKDAVEEIEGWDPDEEGDEFFDELLDDDDGKEIAHIGKDEGSEDDDDEEGKSNAALHEQKKDALRILKPIAQIYPAIISNRLKKTPSPLTPPDARTLEALMKNLQQIPEHIDEVAGALYEADRNNYTRQLRRTKGCASRAIDLVLFPWGMNQASEGQGSIGDIEDKFTNWSKTWAKVMGEVAKSIDEPKSD</sequence>
<evidence type="ECO:0000313" key="3">
    <source>
        <dbReference type="EMBL" id="KAL2866840.1"/>
    </source>
</evidence>
<proteinExistence type="predicted"/>
<evidence type="ECO:0000256" key="1">
    <source>
        <dbReference type="SAM" id="MobiDB-lite"/>
    </source>
</evidence>
<dbReference type="EMBL" id="JBFXLQ010000022">
    <property type="protein sequence ID" value="KAL2866840.1"/>
    <property type="molecule type" value="Genomic_DNA"/>
</dbReference>
<comment type="caution">
    <text evidence="3">The sequence shown here is derived from an EMBL/GenBank/DDBJ whole genome shotgun (WGS) entry which is preliminary data.</text>
</comment>